<evidence type="ECO:0000313" key="1">
    <source>
        <dbReference type="EMBL" id="QBH67306.1"/>
    </source>
</evidence>
<name>A0A481SHA6_9BBAC</name>
<organism evidence="1">
    <name type="scientific">Phthorimaea operculella granulovirus</name>
    <dbReference type="NCBI Taxonomy" id="192584"/>
    <lineage>
        <taxon>Viruses</taxon>
        <taxon>Viruses incertae sedis</taxon>
        <taxon>Naldaviricetes</taxon>
        <taxon>Lefavirales</taxon>
        <taxon>Baculoviridae</taxon>
        <taxon>Betabaculovirus</taxon>
        <taxon>Betabaculovirus phoperculellae</taxon>
    </lineage>
</organism>
<dbReference type="EMBL" id="MK033576">
    <property type="protein sequence ID" value="QBH67306.1"/>
    <property type="molecule type" value="Genomic_DNA"/>
</dbReference>
<protein>
    <submittedName>
        <fullName evidence="1">Glycogenin P13</fullName>
    </submittedName>
</protein>
<dbReference type="InterPro" id="IPR050587">
    <property type="entry name" value="GNT1/Glycosyltrans_8"/>
</dbReference>
<reference evidence="1" key="1">
    <citation type="journal article" date="2019" name="J. Gen. Virol.">
        <title>Elucidating the genetic diversity of Phthorimaea operculella granulovirus (PhopGV).</title>
        <authorList>
            <person name="Larem A."/>
            <person name="Ben-Tiba S."/>
            <person name="Wennmann J.T."/>
            <person name="Gueli Alletti G."/>
            <person name="Jehle J.A."/>
        </authorList>
    </citation>
    <scope>NUCLEOTIDE SEQUENCE</scope>
    <source>
        <strain evidence="1">PhopGV-Ym.1</strain>
    </source>
</reference>
<dbReference type="Gene3D" id="3.90.550.10">
    <property type="entry name" value="Spore Coat Polysaccharide Biosynthesis Protein SpsA, Chain A"/>
    <property type="match status" value="1"/>
</dbReference>
<sequence>MRFAYVTLVMLGNSYVKGAVALAKSLHKSGTKHELVCMITNDVTHTRELHKVFDRVVTVPYMFYKCGKFLTERQEQLYSKWIDYSFTKWRCLEMSVYDRCVYLDADQIVLRNIDHLFQWEWAMCFNGNYNALYKSIKCGEIVTDLRNILQNSNVLGFTGTLVFTPNSRVSNCIKYLLSEEKSELLTTPRYNNGHDEIVLAHALANCNIAVRQLSPLYVWNAGEYCVLKNNNQPYVINYYGDKKPWHHKSVFMDMYIWKYFYFCKIKRSYNKNIDFEL</sequence>
<dbReference type="InterPro" id="IPR002495">
    <property type="entry name" value="Glyco_trans_8"/>
</dbReference>
<proteinExistence type="predicted"/>
<dbReference type="SUPFAM" id="SSF53448">
    <property type="entry name" value="Nucleotide-diphospho-sugar transferases"/>
    <property type="match status" value="1"/>
</dbReference>
<accession>A0A481SHA6</accession>
<dbReference type="InterPro" id="IPR029044">
    <property type="entry name" value="Nucleotide-diphossugar_trans"/>
</dbReference>
<dbReference type="PANTHER" id="PTHR11183">
    <property type="entry name" value="GLYCOGENIN SUBFAMILY MEMBER"/>
    <property type="match status" value="1"/>
</dbReference>
<gene>
    <name evidence="1" type="primary">p13</name>
    <name evidence="1" type="ORF">PhopGVgp042</name>
</gene>
<dbReference type="Pfam" id="PF01501">
    <property type="entry name" value="Glyco_transf_8"/>
    <property type="match status" value="1"/>
</dbReference>
<dbReference type="GO" id="GO:0016757">
    <property type="term" value="F:glycosyltransferase activity"/>
    <property type="evidence" value="ECO:0007669"/>
    <property type="project" value="InterPro"/>
</dbReference>